<evidence type="ECO:0000313" key="2">
    <source>
        <dbReference type="EMBL" id="GAA2966502.1"/>
    </source>
</evidence>
<protein>
    <submittedName>
        <fullName evidence="2">SDR family oxidoreductase</fullName>
    </submittedName>
</protein>
<dbReference type="Pfam" id="PF13561">
    <property type="entry name" value="adh_short_C2"/>
    <property type="match status" value="1"/>
</dbReference>
<dbReference type="InterPro" id="IPR002347">
    <property type="entry name" value="SDR_fam"/>
</dbReference>
<dbReference type="Gene3D" id="3.40.50.720">
    <property type="entry name" value="NAD(P)-binding Rossmann-like Domain"/>
    <property type="match status" value="1"/>
</dbReference>
<reference evidence="3" key="1">
    <citation type="journal article" date="2019" name="Int. J. Syst. Evol. Microbiol.">
        <title>The Global Catalogue of Microorganisms (GCM) 10K type strain sequencing project: providing services to taxonomists for standard genome sequencing and annotation.</title>
        <authorList>
            <consortium name="The Broad Institute Genomics Platform"/>
            <consortium name="The Broad Institute Genome Sequencing Center for Infectious Disease"/>
            <person name="Wu L."/>
            <person name="Ma J."/>
        </authorList>
    </citation>
    <scope>NUCLEOTIDE SEQUENCE [LARGE SCALE GENOMIC DNA]</scope>
    <source>
        <strain evidence="3">JCM 9088</strain>
    </source>
</reference>
<dbReference type="RefSeq" id="WP_344499497.1">
    <property type="nucleotide sequence ID" value="NZ_BAAAUD010000058.1"/>
</dbReference>
<comment type="similarity">
    <text evidence="1">Belongs to the short-chain dehydrogenases/reductases (SDR) family.</text>
</comment>
<evidence type="ECO:0000313" key="3">
    <source>
        <dbReference type="Proteomes" id="UP001500403"/>
    </source>
</evidence>
<dbReference type="InterPro" id="IPR036291">
    <property type="entry name" value="NAD(P)-bd_dom_sf"/>
</dbReference>
<dbReference type="EMBL" id="BAAAUD010000058">
    <property type="protein sequence ID" value="GAA2966502.1"/>
    <property type="molecule type" value="Genomic_DNA"/>
</dbReference>
<dbReference type="PRINTS" id="PR00081">
    <property type="entry name" value="GDHRDH"/>
</dbReference>
<accession>A0ABP6K616</accession>
<sequence>MYDLEGKRALVLCGTRGIGLGVARCLARHGSSVTVSGTDESRAAEVAASLPGSGNASFACDFHDPADVGGKVAATGPYDIILLNSPGAAPGTVDELSAARLRQAIDLMLLSLHSAVEAGLPSMKRKGWGRLVAVTSSSLSTPIGGLAASSVVRSALQSYLKLLADSTGRFGITVNHVIPGKVDTDRLRAVDAATAGRLGTDVDAVRGAALESIPLGRYGTPDDIGELVAFLASDRAAYITGTGIRSDGGYDKSI</sequence>
<name>A0ABP6K616_9ACTN</name>
<dbReference type="SUPFAM" id="SSF51735">
    <property type="entry name" value="NAD(P)-binding Rossmann-fold domains"/>
    <property type="match status" value="1"/>
</dbReference>
<dbReference type="Proteomes" id="UP001500403">
    <property type="component" value="Unassembled WGS sequence"/>
</dbReference>
<proteinExistence type="inferred from homology"/>
<evidence type="ECO:0000256" key="1">
    <source>
        <dbReference type="ARBA" id="ARBA00006484"/>
    </source>
</evidence>
<dbReference type="InterPro" id="IPR050259">
    <property type="entry name" value="SDR"/>
</dbReference>
<comment type="caution">
    <text evidence="2">The sequence shown here is derived from an EMBL/GenBank/DDBJ whole genome shotgun (WGS) entry which is preliminary data.</text>
</comment>
<organism evidence="2 3">
    <name type="scientific">Streptomyces enissocaesilis</name>
    <dbReference type="NCBI Taxonomy" id="332589"/>
    <lineage>
        <taxon>Bacteria</taxon>
        <taxon>Bacillati</taxon>
        <taxon>Actinomycetota</taxon>
        <taxon>Actinomycetes</taxon>
        <taxon>Kitasatosporales</taxon>
        <taxon>Streptomycetaceae</taxon>
        <taxon>Streptomyces</taxon>
        <taxon>Streptomyces rochei group</taxon>
    </lineage>
</organism>
<gene>
    <name evidence="2" type="ORF">GCM10010446_60280</name>
</gene>
<keyword evidence="3" id="KW-1185">Reference proteome</keyword>
<dbReference type="PANTHER" id="PTHR42879:SF6">
    <property type="entry name" value="NADPH-DEPENDENT REDUCTASE BACG"/>
    <property type="match status" value="1"/>
</dbReference>
<dbReference type="PANTHER" id="PTHR42879">
    <property type="entry name" value="3-OXOACYL-(ACYL-CARRIER-PROTEIN) REDUCTASE"/>
    <property type="match status" value="1"/>
</dbReference>